<evidence type="ECO:0000256" key="1">
    <source>
        <dbReference type="ARBA" id="ARBA00004459"/>
    </source>
</evidence>
<keyword evidence="3" id="KW-0472">Membrane</keyword>
<dbReference type="InterPro" id="IPR032831">
    <property type="entry name" value="LptM_cons"/>
</dbReference>
<protein>
    <submittedName>
        <fullName evidence="8">Lipoprotein</fullName>
    </submittedName>
</protein>
<dbReference type="AlphaFoldDB" id="A0AA41W3R3"/>
<sequence length="61" mass="6717">MKNIRQLALTLPLSVLLMALFGCGQKGPLYLPPEPKEDPVENTQPDPAPSESELRNTVQDD</sequence>
<evidence type="ECO:0000256" key="3">
    <source>
        <dbReference type="ARBA" id="ARBA00023136"/>
    </source>
</evidence>
<dbReference type="Proteomes" id="UP001165393">
    <property type="component" value="Unassembled WGS sequence"/>
</dbReference>
<keyword evidence="5" id="KW-0998">Cell outer membrane</keyword>
<comment type="subcellular location">
    <subcellularLocation>
        <location evidence="1">Cell outer membrane</location>
        <topology evidence="1">Lipid-anchor</topology>
    </subcellularLocation>
</comment>
<reference evidence="8 9" key="1">
    <citation type="journal article" date="2013" name="Antonie Van Leeuwenhoek">
        <title>Echinimonas agarilytica gen. nov., sp. nov., a new gammaproteobacterium isolated from the sea urchin Strongylocentrotus intermedius.</title>
        <authorList>
            <person name="Nedashkovskaya O.I."/>
            <person name="Stenkova A.M."/>
            <person name="Zhukova N.V."/>
            <person name="Van Trappen S."/>
            <person name="Lee J.S."/>
            <person name="Kim S.B."/>
        </authorList>
    </citation>
    <scope>NUCLEOTIDE SEQUENCE [LARGE SCALE GENOMIC DNA]</scope>
    <source>
        <strain evidence="8 9">KMM 6351</strain>
    </source>
</reference>
<keyword evidence="6 8" id="KW-0449">Lipoprotein</keyword>
<evidence type="ECO:0000313" key="8">
    <source>
        <dbReference type="EMBL" id="MCM2678256.1"/>
    </source>
</evidence>
<evidence type="ECO:0000256" key="6">
    <source>
        <dbReference type="ARBA" id="ARBA00023288"/>
    </source>
</evidence>
<organism evidence="8 9">
    <name type="scientific">Echinimonas agarilytica</name>
    <dbReference type="NCBI Taxonomy" id="1215918"/>
    <lineage>
        <taxon>Bacteria</taxon>
        <taxon>Pseudomonadati</taxon>
        <taxon>Pseudomonadota</taxon>
        <taxon>Gammaproteobacteria</taxon>
        <taxon>Alteromonadales</taxon>
        <taxon>Echinimonadaceae</taxon>
        <taxon>Echinimonas</taxon>
    </lineage>
</organism>
<comment type="caution">
    <text evidence="8">The sequence shown here is derived from an EMBL/GenBank/DDBJ whole genome shotgun (WGS) entry which is preliminary data.</text>
</comment>
<name>A0AA41W3R3_9GAMM</name>
<dbReference type="NCBIfam" id="NF047847">
    <property type="entry name" value="SS_mature_LptM"/>
    <property type="match status" value="1"/>
</dbReference>
<keyword evidence="2" id="KW-0732">Signal</keyword>
<evidence type="ECO:0000256" key="7">
    <source>
        <dbReference type="SAM" id="MobiDB-lite"/>
    </source>
</evidence>
<accession>A0AA41W3R3</accession>
<evidence type="ECO:0000256" key="5">
    <source>
        <dbReference type="ARBA" id="ARBA00023237"/>
    </source>
</evidence>
<gene>
    <name evidence="8" type="ORF">NAF29_01055</name>
</gene>
<dbReference type="EMBL" id="JAMQGP010000001">
    <property type="protein sequence ID" value="MCM2678256.1"/>
    <property type="molecule type" value="Genomic_DNA"/>
</dbReference>
<proteinExistence type="predicted"/>
<evidence type="ECO:0000256" key="4">
    <source>
        <dbReference type="ARBA" id="ARBA00023139"/>
    </source>
</evidence>
<dbReference type="RefSeq" id="WP_251259586.1">
    <property type="nucleotide sequence ID" value="NZ_JAMQGP010000001.1"/>
</dbReference>
<keyword evidence="9" id="KW-1185">Reference proteome</keyword>
<evidence type="ECO:0000256" key="2">
    <source>
        <dbReference type="ARBA" id="ARBA00022729"/>
    </source>
</evidence>
<evidence type="ECO:0000313" key="9">
    <source>
        <dbReference type="Proteomes" id="UP001165393"/>
    </source>
</evidence>
<dbReference type="GO" id="GO:0009279">
    <property type="term" value="C:cell outer membrane"/>
    <property type="evidence" value="ECO:0007669"/>
    <property type="project" value="UniProtKB-SubCell"/>
</dbReference>
<feature type="region of interest" description="Disordered" evidence="7">
    <location>
        <begin position="27"/>
        <end position="61"/>
    </location>
</feature>
<dbReference type="PROSITE" id="PS51257">
    <property type="entry name" value="PROKAR_LIPOPROTEIN"/>
    <property type="match status" value="1"/>
</dbReference>
<keyword evidence="4" id="KW-0564">Palmitate</keyword>
<dbReference type="Pfam" id="PF13627">
    <property type="entry name" value="LptM_cons"/>
    <property type="match status" value="1"/>
</dbReference>